<keyword evidence="6" id="KW-0325">Glycoprotein</keyword>
<dbReference type="Gene3D" id="1.20.1720.10">
    <property type="entry name" value="Multidrug resistance protein D"/>
    <property type="match status" value="1"/>
</dbReference>
<evidence type="ECO:0000259" key="8">
    <source>
        <dbReference type="PROSITE" id="PS50850"/>
    </source>
</evidence>
<feature type="transmembrane region" description="Helical" evidence="7">
    <location>
        <begin position="291"/>
        <end position="311"/>
    </location>
</feature>
<evidence type="ECO:0000256" key="7">
    <source>
        <dbReference type="SAM" id="Phobius"/>
    </source>
</evidence>
<keyword evidence="5 7" id="KW-0472">Membrane</keyword>
<sequence length="506" mass="55014">MENADITAPITKGWRFWAIFPALCLTSMLAAVESTVTSTALPYIVHELAAGDMYVWFVNAYFLTSASILPVIGQLADIFGRRWVVVGVVAIFTLGSGISGIGGGGINLLIEVVVSDLVPLRERGNYMALIFAVFCLGTAIGPFVGGSKFINPLLRLPTACYSLFLRIRYDRTTSLVSRLQRIDYGGTAILVASVTSILIALSWGGARYSWSSWHVVIPLILGAVGLVLYHYYETARWVEHPTLPEGIFVKRTAAAGLLMAFFSFILMYWGLYFLPVYFQAVLGATTTMSGVWLLPPVLVEVPFSVIGGIILSKTGRYKPLHLIAFAFMTLGHTPKAEWVIAQMIPAVGIGFMMSTNLSSVQADLSEKDVASATAAFTFMRSHGAIWGVSMPAAVFNASFAAESYRITNASVRQSLGGGRAYSFVTAALVNSFAPETREQVIDVFTQALRTVWLVSIAFAAVGLLLVCMEKEIVLRTDLETEFGLEDEKKHVDTEAGDDGHRQSHLG</sequence>
<evidence type="ECO:0000313" key="10">
    <source>
        <dbReference type="Proteomes" id="UP000283895"/>
    </source>
</evidence>
<feature type="domain" description="Major facilitator superfamily (MFS) profile" evidence="8">
    <location>
        <begin position="19"/>
        <end position="437"/>
    </location>
</feature>
<feature type="transmembrane region" description="Helical" evidence="7">
    <location>
        <begin position="126"/>
        <end position="145"/>
    </location>
</feature>
<evidence type="ECO:0000256" key="6">
    <source>
        <dbReference type="ARBA" id="ARBA00023180"/>
    </source>
</evidence>
<dbReference type="Proteomes" id="UP000283895">
    <property type="component" value="Unassembled WGS sequence"/>
</dbReference>
<reference evidence="9 10" key="1">
    <citation type="submission" date="2015-09" db="EMBL/GenBank/DDBJ databases">
        <title>Host preference determinants of Valsa canker pathogens revealed by comparative genomics.</title>
        <authorList>
            <person name="Yin Z."/>
            <person name="Huang L."/>
        </authorList>
    </citation>
    <scope>NUCLEOTIDE SEQUENCE [LARGE SCALE GENOMIC DNA]</scope>
    <source>
        <strain evidence="9 10">03-1</strain>
    </source>
</reference>
<feature type="transmembrane region" description="Helical" evidence="7">
    <location>
        <begin position="447"/>
        <end position="466"/>
    </location>
</feature>
<keyword evidence="4 7" id="KW-1133">Transmembrane helix</keyword>
<dbReference type="SUPFAM" id="SSF103473">
    <property type="entry name" value="MFS general substrate transporter"/>
    <property type="match status" value="1"/>
</dbReference>
<feature type="transmembrane region" description="Helical" evidence="7">
    <location>
        <begin position="253"/>
        <end position="271"/>
    </location>
</feature>
<dbReference type="AlphaFoldDB" id="A0A423WRN1"/>
<dbReference type="PROSITE" id="PS00216">
    <property type="entry name" value="SUGAR_TRANSPORT_1"/>
    <property type="match status" value="1"/>
</dbReference>
<name>A0A423WRN1_9PEZI</name>
<evidence type="ECO:0000256" key="5">
    <source>
        <dbReference type="ARBA" id="ARBA00023136"/>
    </source>
</evidence>
<organism evidence="9 10">
    <name type="scientific">Cytospora schulzeri</name>
    <dbReference type="NCBI Taxonomy" id="448051"/>
    <lineage>
        <taxon>Eukaryota</taxon>
        <taxon>Fungi</taxon>
        <taxon>Dikarya</taxon>
        <taxon>Ascomycota</taxon>
        <taxon>Pezizomycotina</taxon>
        <taxon>Sordariomycetes</taxon>
        <taxon>Sordariomycetidae</taxon>
        <taxon>Diaporthales</taxon>
        <taxon>Cytosporaceae</taxon>
        <taxon>Cytospora</taxon>
    </lineage>
</organism>
<dbReference type="PANTHER" id="PTHR23501">
    <property type="entry name" value="MAJOR FACILITATOR SUPERFAMILY"/>
    <property type="match status" value="1"/>
</dbReference>
<dbReference type="Pfam" id="PF07690">
    <property type="entry name" value="MFS_1"/>
    <property type="match status" value="1"/>
</dbReference>
<evidence type="ECO:0000256" key="1">
    <source>
        <dbReference type="ARBA" id="ARBA00004141"/>
    </source>
</evidence>
<feature type="transmembrane region" description="Helical" evidence="7">
    <location>
        <begin position="84"/>
        <end position="106"/>
    </location>
</feature>
<keyword evidence="2" id="KW-0813">Transport</keyword>
<evidence type="ECO:0000256" key="4">
    <source>
        <dbReference type="ARBA" id="ARBA00022989"/>
    </source>
</evidence>
<evidence type="ECO:0000256" key="2">
    <source>
        <dbReference type="ARBA" id="ARBA00022448"/>
    </source>
</evidence>
<feature type="transmembrane region" description="Helical" evidence="7">
    <location>
        <begin position="184"/>
        <end position="206"/>
    </location>
</feature>
<dbReference type="InterPro" id="IPR011701">
    <property type="entry name" value="MFS"/>
</dbReference>
<feature type="transmembrane region" description="Helical" evidence="7">
    <location>
        <begin position="212"/>
        <end position="232"/>
    </location>
</feature>
<dbReference type="EMBL" id="LKEA01000011">
    <property type="protein sequence ID" value="ROW06185.1"/>
    <property type="molecule type" value="Genomic_DNA"/>
</dbReference>
<keyword evidence="3 7" id="KW-0812">Transmembrane</keyword>
<dbReference type="InterPro" id="IPR036259">
    <property type="entry name" value="MFS_trans_sf"/>
</dbReference>
<keyword evidence="10" id="KW-1185">Reference proteome</keyword>
<evidence type="ECO:0000313" key="9">
    <source>
        <dbReference type="EMBL" id="ROW06185.1"/>
    </source>
</evidence>
<evidence type="ECO:0000256" key="3">
    <source>
        <dbReference type="ARBA" id="ARBA00022692"/>
    </source>
</evidence>
<dbReference type="OrthoDB" id="10021397at2759"/>
<protein>
    <recommendedName>
        <fullName evidence="8">Major facilitator superfamily (MFS) profile domain-containing protein</fullName>
    </recommendedName>
</protein>
<dbReference type="Gene3D" id="1.20.1250.20">
    <property type="entry name" value="MFS general substrate transporter like domains"/>
    <property type="match status" value="1"/>
</dbReference>
<accession>A0A423WRN1</accession>
<dbReference type="InterPro" id="IPR020846">
    <property type="entry name" value="MFS_dom"/>
</dbReference>
<dbReference type="InterPro" id="IPR005829">
    <property type="entry name" value="Sugar_transporter_CS"/>
</dbReference>
<feature type="transmembrane region" description="Helical" evidence="7">
    <location>
        <begin position="53"/>
        <end position="72"/>
    </location>
</feature>
<dbReference type="PANTHER" id="PTHR23501:SF187">
    <property type="entry name" value="MAJOR FACILITATOR SUPERFAMILY (MFS) PROFILE DOMAIN-CONTAINING PROTEIN"/>
    <property type="match status" value="1"/>
</dbReference>
<comment type="subcellular location">
    <subcellularLocation>
        <location evidence="1">Membrane</location>
        <topology evidence="1">Multi-pass membrane protein</topology>
    </subcellularLocation>
</comment>
<dbReference type="GO" id="GO:0022857">
    <property type="term" value="F:transmembrane transporter activity"/>
    <property type="evidence" value="ECO:0007669"/>
    <property type="project" value="InterPro"/>
</dbReference>
<dbReference type="PROSITE" id="PS50850">
    <property type="entry name" value="MFS"/>
    <property type="match status" value="1"/>
</dbReference>
<comment type="caution">
    <text evidence="9">The sequence shown here is derived from an EMBL/GenBank/DDBJ whole genome shotgun (WGS) entry which is preliminary data.</text>
</comment>
<feature type="transmembrane region" description="Helical" evidence="7">
    <location>
        <begin position="16"/>
        <end position="41"/>
    </location>
</feature>
<gene>
    <name evidence="9" type="ORF">VMCG_04704</name>
</gene>
<proteinExistence type="predicted"/>
<dbReference type="GO" id="GO:0005886">
    <property type="term" value="C:plasma membrane"/>
    <property type="evidence" value="ECO:0007669"/>
    <property type="project" value="TreeGrafter"/>
</dbReference>